<dbReference type="AlphaFoldDB" id="S4PCE1"/>
<accession>S4PCE1</accession>
<dbReference type="InterPro" id="IPR003137">
    <property type="entry name" value="PA_domain"/>
</dbReference>
<name>S4PCE1_9NEOP</name>
<evidence type="ECO:0000256" key="2">
    <source>
        <dbReference type="ARBA" id="ARBA00023180"/>
    </source>
</evidence>
<feature type="domain" description="PA" evidence="4">
    <location>
        <begin position="1"/>
        <end position="63"/>
    </location>
</feature>
<keyword evidence="2" id="KW-0325">Glycoprotein</keyword>
<evidence type="ECO:0000256" key="3">
    <source>
        <dbReference type="SAM" id="MobiDB-lite"/>
    </source>
</evidence>
<feature type="region of interest" description="Disordered" evidence="3">
    <location>
        <begin position="91"/>
        <end position="114"/>
    </location>
</feature>
<dbReference type="Gene3D" id="3.50.30.30">
    <property type="match status" value="1"/>
</dbReference>
<protein>
    <submittedName>
        <fullName evidence="5">ER degradation-enhancing alpha-mannosidase-like 3</fullName>
    </submittedName>
</protein>
<sequence>RGQCTFAQKARYLQKVGATLAIILDNVKSTTFESSALFAMSGDGKDDIEIPTIFLYAREGLQLSQALSENPDLSVTIGVLNSLKQEYENQCDNESCEPVTNAKIEPDDKESLNH</sequence>
<reference evidence="5" key="2">
    <citation type="submission" date="2013-05" db="EMBL/GenBank/DDBJ databases">
        <authorList>
            <person name="Carter J.-M."/>
            <person name="Baker S.C."/>
            <person name="Pink R."/>
            <person name="Carter D.R.F."/>
            <person name="Collins A."/>
            <person name="Tomlin J."/>
            <person name="Gibbs M."/>
            <person name="Breuker C.J."/>
        </authorList>
    </citation>
    <scope>NUCLEOTIDE SEQUENCE</scope>
    <source>
        <tissue evidence="5">Ovary</tissue>
    </source>
</reference>
<evidence type="ECO:0000313" key="5">
    <source>
        <dbReference type="EMBL" id="JAA90141.1"/>
    </source>
</evidence>
<feature type="non-terminal residue" evidence="5">
    <location>
        <position position="1"/>
    </location>
</feature>
<feature type="compositionally biased region" description="Basic and acidic residues" evidence="3">
    <location>
        <begin position="104"/>
        <end position="114"/>
    </location>
</feature>
<proteinExistence type="predicted"/>
<dbReference type="Pfam" id="PF02225">
    <property type="entry name" value="PA"/>
    <property type="match status" value="1"/>
</dbReference>
<feature type="non-terminal residue" evidence="5">
    <location>
        <position position="114"/>
    </location>
</feature>
<dbReference type="PANTHER" id="PTHR22702:SF1">
    <property type="entry name" value="PROTEASE-ASSOCIATED DOMAIN-CONTAINING PROTEIN 1"/>
    <property type="match status" value="1"/>
</dbReference>
<evidence type="ECO:0000256" key="1">
    <source>
        <dbReference type="ARBA" id="ARBA00022729"/>
    </source>
</evidence>
<keyword evidence="1" id="KW-0732">Signal</keyword>
<reference evidence="5" key="1">
    <citation type="journal article" date="2013" name="BMC Genomics">
        <title>Unscrambling butterfly oogenesis.</title>
        <authorList>
            <person name="Carter J.M."/>
            <person name="Baker S.C."/>
            <person name="Pink R."/>
            <person name="Carter D.R."/>
            <person name="Collins A."/>
            <person name="Tomlin J."/>
            <person name="Gibbs M."/>
            <person name="Breuker C.J."/>
        </authorList>
    </citation>
    <scope>NUCLEOTIDE SEQUENCE</scope>
    <source>
        <tissue evidence="5">Ovary</tissue>
    </source>
</reference>
<evidence type="ECO:0000259" key="4">
    <source>
        <dbReference type="Pfam" id="PF02225"/>
    </source>
</evidence>
<dbReference type="EMBL" id="GAIX01002419">
    <property type="protein sequence ID" value="JAA90141.1"/>
    <property type="molecule type" value="Transcribed_RNA"/>
</dbReference>
<dbReference type="PANTHER" id="PTHR22702">
    <property type="entry name" value="PROTEASE-ASSOCIATED DOMAIN-CONTAINING PROTEIN"/>
    <property type="match status" value="1"/>
</dbReference>
<organism evidence="5">
    <name type="scientific">Pararge aegeria</name>
    <name type="common">speckled wood butterfly</name>
    <dbReference type="NCBI Taxonomy" id="116150"/>
    <lineage>
        <taxon>Eukaryota</taxon>
        <taxon>Metazoa</taxon>
        <taxon>Ecdysozoa</taxon>
        <taxon>Arthropoda</taxon>
        <taxon>Hexapoda</taxon>
        <taxon>Insecta</taxon>
        <taxon>Pterygota</taxon>
        <taxon>Neoptera</taxon>
        <taxon>Endopterygota</taxon>
        <taxon>Lepidoptera</taxon>
        <taxon>Glossata</taxon>
        <taxon>Ditrysia</taxon>
        <taxon>Papilionoidea</taxon>
        <taxon>Nymphalidae</taxon>
        <taxon>Satyrinae</taxon>
        <taxon>Satyrini</taxon>
        <taxon>Parargina</taxon>
        <taxon>Pararge</taxon>
    </lineage>
</organism>